<dbReference type="EMBL" id="DRHH01000003">
    <property type="protein sequence ID" value="HEB13795.1"/>
    <property type="molecule type" value="Genomic_DNA"/>
</dbReference>
<evidence type="ECO:0000256" key="2">
    <source>
        <dbReference type="ARBA" id="ARBA00022519"/>
    </source>
</evidence>
<dbReference type="Pfam" id="PF03799">
    <property type="entry name" value="FtsQ_DivIB_C"/>
    <property type="match status" value="1"/>
</dbReference>
<evidence type="ECO:0000256" key="3">
    <source>
        <dbReference type="ARBA" id="ARBA00022618"/>
    </source>
</evidence>
<feature type="domain" description="Cell division protein FtsQ/DivIB C-terminal" evidence="7">
    <location>
        <begin position="129"/>
        <end position="249"/>
    </location>
</feature>
<proteinExistence type="predicted"/>
<keyword evidence="5" id="KW-0472">Membrane</keyword>
<evidence type="ECO:0000256" key="1">
    <source>
        <dbReference type="ARBA" id="ARBA00022475"/>
    </source>
</evidence>
<evidence type="ECO:0000313" key="9">
    <source>
        <dbReference type="EMBL" id="HEB13795.1"/>
    </source>
</evidence>
<keyword evidence="4" id="KW-0812">Transmembrane</keyword>
<evidence type="ECO:0000259" key="8">
    <source>
        <dbReference type="Pfam" id="PF08478"/>
    </source>
</evidence>
<keyword evidence="6" id="KW-0131">Cell cycle</keyword>
<dbReference type="Pfam" id="PF08478">
    <property type="entry name" value="POTRA_1"/>
    <property type="match status" value="1"/>
</dbReference>
<feature type="domain" description="POTRA" evidence="8">
    <location>
        <begin position="78"/>
        <end position="122"/>
    </location>
</feature>
<keyword evidence="5" id="KW-1133">Transmembrane helix</keyword>
<accession>A0A7C1SQ47</accession>
<keyword evidence="3" id="KW-0132">Cell division</keyword>
<reference evidence="9" key="1">
    <citation type="journal article" date="2020" name="mSystems">
        <title>Genome- and Community-Level Interaction Insights into Carbon Utilization and Element Cycling Functions of Hydrothermarchaeota in Hydrothermal Sediment.</title>
        <authorList>
            <person name="Zhou Z."/>
            <person name="Liu Y."/>
            <person name="Xu W."/>
            <person name="Pan J."/>
            <person name="Luo Z.H."/>
            <person name="Li M."/>
        </authorList>
    </citation>
    <scope>NUCLEOTIDE SEQUENCE [LARGE SCALE GENOMIC DNA]</scope>
    <source>
        <strain evidence="9">HyVt-365</strain>
    </source>
</reference>
<organism evidence="9">
    <name type="scientific">candidate division WWE3 bacterium</name>
    <dbReference type="NCBI Taxonomy" id="2053526"/>
    <lineage>
        <taxon>Bacteria</taxon>
        <taxon>Katanobacteria</taxon>
    </lineage>
</organism>
<dbReference type="PANTHER" id="PTHR35851:SF1">
    <property type="entry name" value="CELL DIVISION PROTEIN FTSQ"/>
    <property type="match status" value="1"/>
</dbReference>
<dbReference type="Gene3D" id="3.10.20.310">
    <property type="entry name" value="membrane protein fhac"/>
    <property type="match status" value="1"/>
</dbReference>
<evidence type="ECO:0000259" key="7">
    <source>
        <dbReference type="Pfam" id="PF03799"/>
    </source>
</evidence>
<dbReference type="InterPro" id="IPR005548">
    <property type="entry name" value="Cell_div_FtsQ/DivIB_C"/>
</dbReference>
<dbReference type="InterPro" id="IPR013685">
    <property type="entry name" value="POTRA_FtsQ_type"/>
</dbReference>
<dbReference type="AlphaFoldDB" id="A0A7C1SQ47"/>
<keyword evidence="1" id="KW-1003">Cell membrane</keyword>
<dbReference type="PANTHER" id="PTHR35851">
    <property type="entry name" value="CELL DIVISION PROTEIN FTSQ"/>
    <property type="match status" value="1"/>
</dbReference>
<evidence type="ECO:0000256" key="4">
    <source>
        <dbReference type="ARBA" id="ARBA00022692"/>
    </source>
</evidence>
<comment type="caution">
    <text evidence="9">The sequence shown here is derived from an EMBL/GenBank/DDBJ whole genome shotgun (WGS) entry which is preliminary data.</text>
</comment>
<dbReference type="Proteomes" id="UP000885744">
    <property type="component" value="Unassembled WGS sequence"/>
</dbReference>
<name>A0A7C1SQ47_UNCKA</name>
<gene>
    <name evidence="9" type="ORF">ENI09_00070</name>
</gene>
<evidence type="ECO:0000256" key="5">
    <source>
        <dbReference type="ARBA" id="ARBA00022989"/>
    </source>
</evidence>
<protein>
    <submittedName>
        <fullName evidence="9">FtsQ-type POTRA domain-containing protein</fullName>
    </submittedName>
</protein>
<sequence>MVRIFRRKRRRFFRHVPRVFSPSYSSGRSLNKFLLAAVLVLIAACGFLLLRSDIFQVKKMDFEFEQLADEALVRQRILEEVVARSIFFLNSQAVEENIKADFPTIKSVGVEKKLPDRVFIRVAVRVPLAIVQDGSGEKFLVDEEGFLFREAQKEKLPVIKLGESFEGQVGDFVSGEGVAGYLETLDLAAEKGLETKAIFLRSSTIELKLKKTTVWLDAENKISPQIDLLTQLLQRYKLNGKVPKSVDLRFARPVVRL</sequence>
<evidence type="ECO:0000256" key="6">
    <source>
        <dbReference type="ARBA" id="ARBA00023306"/>
    </source>
</evidence>
<dbReference type="InterPro" id="IPR026579">
    <property type="entry name" value="FtsQ"/>
</dbReference>
<dbReference type="GO" id="GO:0090529">
    <property type="term" value="P:cell septum assembly"/>
    <property type="evidence" value="ECO:0007669"/>
    <property type="project" value="InterPro"/>
</dbReference>
<keyword evidence="2" id="KW-0997">Cell inner membrane</keyword>